<evidence type="ECO:0000313" key="11">
    <source>
        <dbReference type="Proteomes" id="UP000002586"/>
    </source>
</evidence>
<dbReference type="STRING" id="156889.Mmc1_0643"/>
<dbReference type="Gene3D" id="3.60.21.10">
    <property type="match status" value="1"/>
</dbReference>
<dbReference type="NCBIfam" id="NF001204">
    <property type="entry name" value="PRK00166.1"/>
    <property type="match status" value="1"/>
</dbReference>
<dbReference type="InterPro" id="IPR029052">
    <property type="entry name" value="Metallo-depent_PP-like"/>
</dbReference>
<reference evidence="11" key="1">
    <citation type="journal article" date="2009" name="Appl. Environ. Microbiol.">
        <title>Complete genome sequence of the chemolithoautotrophic marine magnetotactic coccus strain MC-1.</title>
        <authorList>
            <person name="Schubbe S."/>
            <person name="Williams T.J."/>
            <person name="Xie G."/>
            <person name="Kiss H.E."/>
            <person name="Brettin T.S."/>
            <person name="Martinez D."/>
            <person name="Ross C.A."/>
            <person name="Schuler D."/>
            <person name="Cox B.L."/>
            <person name="Nealson K.H."/>
            <person name="Bazylinski D.A."/>
        </authorList>
    </citation>
    <scope>NUCLEOTIDE SEQUENCE [LARGE SCALE GENOMIC DNA]</scope>
    <source>
        <strain evidence="11">ATCC BAA-1437 / JCM 17883 / MC-1</strain>
    </source>
</reference>
<dbReference type="GO" id="GO:0016791">
    <property type="term" value="F:phosphatase activity"/>
    <property type="evidence" value="ECO:0007669"/>
    <property type="project" value="TreeGrafter"/>
</dbReference>
<evidence type="ECO:0000256" key="3">
    <source>
        <dbReference type="ARBA" id="ARBA00012506"/>
    </source>
</evidence>
<evidence type="ECO:0000256" key="4">
    <source>
        <dbReference type="ARBA" id="ARBA00022801"/>
    </source>
</evidence>
<dbReference type="GO" id="GO:0005737">
    <property type="term" value="C:cytoplasm"/>
    <property type="evidence" value="ECO:0007669"/>
    <property type="project" value="TreeGrafter"/>
</dbReference>
<dbReference type="eggNOG" id="COG0639">
    <property type="taxonomic scope" value="Bacteria"/>
</dbReference>
<proteinExistence type="inferred from homology"/>
<dbReference type="Pfam" id="PF00149">
    <property type="entry name" value="Metallophos"/>
    <property type="match status" value="1"/>
</dbReference>
<dbReference type="RefSeq" id="WP_011712331.1">
    <property type="nucleotide sequence ID" value="NC_008576.1"/>
</dbReference>
<protein>
    <recommendedName>
        <fullName evidence="3">bis(5'-nucleosyl)-tetraphosphatase (symmetrical)</fullName>
        <ecNumber evidence="3">3.6.1.41</ecNumber>
    </recommendedName>
    <alternativeName>
        <fullName evidence="6">Ap4A hydrolase</fullName>
    </alternativeName>
    <alternativeName>
        <fullName evidence="5">Diadenosine 5',5'''-P1,P4-tetraphosphate pyrophosphohydrolase</fullName>
    </alternativeName>
    <alternativeName>
        <fullName evidence="7">Diadenosine tetraphosphatase</fullName>
    </alternativeName>
</protein>
<dbReference type="KEGG" id="mgm:Mmc1_0643"/>
<dbReference type="GO" id="GO:0008803">
    <property type="term" value="F:bis(5'-nucleosyl)-tetraphosphatase (symmetrical) activity"/>
    <property type="evidence" value="ECO:0007669"/>
    <property type="project" value="UniProtKB-EC"/>
</dbReference>
<evidence type="ECO:0000256" key="8">
    <source>
        <dbReference type="ARBA" id="ARBA00049417"/>
    </source>
</evidence>
<keyword evidence="11" id="KW-1185">Reference proteome</keyword>
<name>A0L5C1_MAGMM</name>
<dbReference type="EMBL" id="CP000471">
    <property type="protein sequence ID" value="ABK43164.1"/>
    <property type="molecule type" value="Genomic_DNA"/>
</dbReference>
<accession>A0L5C1</accession>
<sequence length="286" mass="31956">MAVYAIGDLHGCLDELQRLLALIRFDPAADRLYFTGDLISRGPHGLDCMRLVQSLGAQAVTLLGNHEVRLLALEHGALPASEHHWHRDYLQAEDRSSLYQWVRQMPLMVQEPLSRAYMVHAGIPAHWSLAQAQALAQQTVAYLRDDAGIIGLFGMLRRGLPQRDPGPEADPLERSAFVMTALTRMRLCNREGQLIWPKQLKQQGIEPYGFPAPECAYQPWFAQRGWQAGEKVLYGHWAMAGLQLKQHSLGLDSGCVYGGQLTALRLDDPEHPIAQVCCPGYTQDEA</sequence>
<evidence type="ECO:0000259" key="9">
    <source>
        <dbReference type="Pfam" id="PF00149"/>
    </source>
</evidence>
<dbReference type="Proteomes" id="UP000002586">
    <property type="component" value="Chromosome"/>
</dbReference>
<dbReference type="GO" id="GO:0110154">
    <property type="term" value="P:RNA decapping"/>
    <property type="evidence" value="ECO:0007669"/>
    <property type="project" value="TreeGrafter"/>
</dbReference>
<dbReference type="HOGENOM" id="CLU_056184_2_0_5"/>
<evidence type="ECO:0000313" key="10">
    <source>
        <dbReference type="EMBL" id="ABK43164.1"/>
    </source>
</evidence>
<dbReference type="PANTHER" id="PTHR42850">
    <property type="entry name" value="METALLOPHOSPHOESTERASE"/>
    <property type="match status" value="1"/>
</dbReference>
<comment type="function">
    <text evidence="1">Hydrolyzes diadenosine 5',5'''-P1,P4-tetraphosphate to yield ADP.</text>
</comment>
<dbReference type="AlphaFoldDB" id="A0L5C1"/>
<evidence type="ECO:0000256" key="5">
    <source>
        <dbReference type="ARBA" id="ARBA00031248"/>
    </source>
</evidence>
<dbReference type="EC" id="3.6.1.41" evidence="3"/>
<organism evidence="10 11">
    <name type="scientific">Magnetococcus marinus (strain ATCC BAA-1437 / JCM 17883 / MC-1)</name>
    <dbReference type="NCBI Taxonomy" id="156889"/>
    <lineage>
        <taxon>Bacteria</taxon>
        <taxon>Pseudomonadati</taxon>
        <taxon>Pseudomonadota</taxon>
        <taxon>Magnetococcia</taxon>
        <taxon>Magnetococcales</taxon>
        <taxon>Magnetococcaceae</taxon>
        <taxon>Magnetococcus</taxon>
    </lineage>
</organism>
<dbReference type="InterPro" id="IPR004617">
    <property type="entry name" value="ApaH"/>
</dbReference>
<keyword evidence="4 10" id="KW-0378">Hydrolase</keyword>
<comment type="catalytic activity">
    <reaction evidence="8">
        <text>P(1),P(4)-bis(5'-adenosyl) tetraphosphate + H2O = 2 ADP + 2 H(+)</text>
        <dbReference type="Rhea" id="RHEA:24252"/>
        <dbReference type="ChEBI" id="CHEBI:15377"/>
        <dbReference type="ChEBI" id="CHEBI:15378"/>
        <dbReference type="ChEBI" id="CHEBI:58141"/>
        <dbReference type="ChEBI" id="CHEBI:456216"/>
        <dbReference type="EC" id="3.6.1.41"/>
    </reaction>
</comment>
<dbReference type="OrthoDB" id="9807890at2"/>
<reference evidence="10 11" key="2">
    <citation type="journal article" date="2012" name="Int. J. Syst. Evol. Microbiol.">
        <title>Magnetococcus marinus gen. nov., sp. nov., a marine, magnetotactic bacterium that represents a novel lineage (Magnetococcaceae fam. nov.; Magnetococcales ord. nov.) at the base of the Alphaproteobacteria.</title>
        <authorList>
            <person name="Bazylinski D.A."/>
            <person name="Williams T.J."/>
            <person name="Lefevre C.T."/>
            <person name="Berg R.J."/>
            <person name="Zhang C.L."/>
            <person name="Bowser S.S."/>
            <person name="Dean A.J."/>
            <person name="Beveridge T.J."/>
        </authorList>
    </citation>
    <scope>NUCLEOTIDE SEQUENCE [LARGE SCALE GENOMIC DNA]</scope>
    <source>
        <strain evidence="11">ATCC BAA-1437 / JCM 17883 / MC-1</strain>
    </source>
</reference>
<dbReference type="PIRSF" id="PIRSF000903">
    <property type="entry name" value="B5n-ttraPtase_sm"/>
    <property type="match status" value="1"/>
</dbReference>
<dbReference type="InterPro" id="IPR050126">
    <property type="entry name" value="Ap4A_hydrolase"/>
</dbReference>
<gene>
    <name evidence="10" type="ordered locus">Mmc1_0643</name>
</gene>
<evidence type="ECO:0000256" key="7">
    <source>
        <dbReference type="ARBA" id="ARBA00033210"/>
    </source>
</evidence>
<feature type="domain" description="Calcineurin-like phosphoesterase" evidence="9">
    <location>
        <begin position="1"/>
        <end position="124"/>
    </location>
</feature>
<dbReference type="PANTHER" id="PTHR42850:SF11">
    <property type="entry name" value="BIS(5'-NUCLEOSYL)-TETRAPHOSPHATASE [SYMMETRICAL]"/>
    <property type="match status" value="1"/>
</dbReference>
<dbReference type="InterPro" id="IPR004843">
    <property type="entry name" value="Calcineurin-like_PHP"/>
</dbReference>
<evidence type="ECO:0000256" key="2">
    <source>
        <dbReference type="ARBA" id="ARBA00005419"/>
    </source>
</evidence>
<evidence type="ECO:0000256" key="6">
    <source>
        <dbReference type="ARBA" id="ARBA00032248"/>
    </source>
</evidence>
<comment type="similarity">
    <text evidence="2">Belongs to the Ap4A hydrolase family.</text>
</comment>
<dbReference type="SUPFAM" id="SSF56300">
    <property type="entry name" value="Metallo-dependent phosphatases"/>
    <property type="match status" value="1"/>
</dbReference>
<evidence type="ECO:0000256" key="1">
    <source>
        <dbReference type="ARBA" id="ARBA00003413"/>
    </source>
</evidence>